<dbReference type="EMBL" id="JAUSTM010000012">
    <property type="protein sequence ID" value="MDQ0222804.1"/>
    <property type="molecule type" value="Genomic_DNA"/>
</dbReference>
<evidence type="ECO:0000313" key="8">
    <source>
        <dbReference type="Proteomes" id="UP001223079"/>
    </source>
</evidence>
<comment type="subcellular location">
    <subcellularLocation>
        <location evidence="1">Cell membrane</location>
        <topology evidence="1">Multi-pass membrane protein</topology>
    </subcellularLocation>
</comment>
<sequence length="176" mass="19702">MKLKIDWHQLKPGMRVFKTGLAVFFTLLVFKLFDWEGVQIAALSAVFSLREDFDSSVHFGASRIYGNTIGGIFAFLFFLIEVVVGRSFWLTLIVVPLFTMLTISTNVAMDNKAGVIGGVSAFLIVTLAFPTGNRLIYALVRVAETFVGVFIAIIINSEWKNLQEKLGSKKHKKHKK</sequence>
<dbReference type="InterPro" id="IPR010343">
    <property type="entry name" value="ArAE_1"/>
</dbReference>
<keyword evidence="3 6" id="KW-0812">Transmembrane</keyword>
<evidence type="ECO:0000256" key="5">
    <source>
        <dbReference type="ARBA" id="ARBA00023136"/>
    </source>
</evidence>
<evidence type="ECO:0000256" key="4">
    <source>
        <dbReference type="ARBA" id="ARBA00022989"/>
    </source>
</evidence>
<keyword evidence="4 6" id="KW-1133">Transmembrane helix</keyword>
<dbReference type="Pfam" id="PF06081">
    <property type="entry name" value="ArAE_1"/>
    <property type="match status" value="1"/>
</dbReference>
<evidence type="ECO:0000256" key="1">
    <source>
        <dbReference type="ARBA" id="ARBA00004651"/>
    </source>
</evidence>
<keyword evidence="5 6" id="KW-0472">Membrane</keyword>
<evidence type="ECO:0000256" key="6">
    <source>
        <dbReference type="SAM" id="Phobius"/>
    </source>
</evidence>
<feature type="transmembrane region" description="Helical" evidence="6">
    <location>
        <begin position="21"/>
        <end position="49"/>
    </location>
</feature>
<evidence type="ECO:0000313" key="7">
    <source>
        <dbReference type="EMBL" id="MDQ0222804.1"/>
    </source>
</evidence>
<dbReference type="Proteomes" id="UP001223079">
    <property type="component" value="Unassembled WGS sequence"/>
</dbReference>
<evidence type="ECO:0000256" key="3">
    <source>
        <dbReference type="ARBA" id="ARBA00022692"/>
    </source>
</evidence>
<name>A0ABT9YS24_9STRE</name>
<feature type="transmembrane region" description="Helical" evidence="6">
    <location>
        <begin position="69"/>
        <end position="101"/>
    </location>
</feature>
<reference evidence="7 8" key="1">
    <citation type="submission" date="2023-07" db="EMBL/GenBank/DDBJ databases">
        <title>Genomic Encyclopedia of Type Strains, Phase IV (KMG-IV): sequencing the most valuable type-strain genomes for metagenomic binning, comparative biology and taxonomic classification.</title>
        <authorList>
            <person name="Goeker M."/>
        </authorList>
    </citation>
    <scope>NUCLEOTIDE SEQUENCE [LARGE SCALE GENOMIC DNA]</scope>
    <source>
        <strain evidence="7 8">DSM 105143</strain>
    </source>
</reference>
<evidence type="ECO:0000256" key="2">
    <source>
        <dbReference type="ARBA" id="ARBA00022475"/>
    </source>
</evidence>
<gene>
    <name evidence="7" type="ORF">J2S23_001362</name>
</gene>
<feature type="transmembrane region" description="Helical" evidence="6">
    <location>
        <begin position="135"/>
        <end position="155"/>
    </location>
</feature>
<comment type="caution">
    <text evidence="7">The sequence shown here is derived from an EMBL/GenBank/DDBJ whole genome shotgun (WGS) entry which is preliminary data.</text>
</comment>
<keyword evidence="2" id="KW-1003">Cell membrane</keyword>
<protein>
    <submittedName>
        <fullName evidence="7">Uncharacterized membrane protein YgaE (UPF0421/DUF939 family)</fullName>
    </submittedName>
</protein>
<keyword evidence="8" id="KW-1185">Reference proteome</keyword>
<organism evidence="7 8">
    <name type="scientific">Streptococcus moroccensis</name>
    <dbReference type="NCBI Taxonomy" id="1451356"/>
    <lineage>
        <taxon>Bacteria</taxon>
        <taxon>Bacillati</taxon>
        <taxon>Bacillota</taxon>
        <taxon>Bacilli</taxon>
        <taxon>Lactobacillales</taxon>
        <taxon>Streptococcaceae</taxon>
        <taxon>Streptococcus</taxon>
    </lineage>
</organism>
<feature type="transmembrane region" description="Helical" evidence="6">
    <location>
        <begin position="113"/>
        <end position="129"/>
    </location>
</feature>
<accession>A0ABT9YS24</accession>
<dbReference type="RefSeq" id="WP_307121982.1">
    <property type="nucleotide sequence ID" value="NZ_JAUSTM010000012.1"/>
</dbReference>
<proteinExistence type="predicted"/>